<dbReference type="GO" id="GO:0043335">
    <property type="term" value="P:protein unfolding"/>
    <property type="evidence" value="ECO:0007669"/>
    <property type="project" value="TreeGrafter"/>
</dbReference>
<dbReference type="InterPro" id="IPR027304">
    <property type="entry name" value="Trigger_fact/SurA_dom_sf"/>
</dbReference>
<evidence type="ECO:0000313" key="2">
    <source>
        <dbReference type="EMBL" id="QFQ13551.1"/>
    </source>
</evidence>
<dbReference type="InterPro" id="IPR008881">
    <property type="entry name" value="Trigger_fac_ribosome-bd_bac"/>
</dbReference>
<evidence type="ECO:0000313" key="3">
    <source>
        <dbReference type="Proteomes" id="UP000249375"/>
    </source>
</evidence>
<dbReference type="Proteomes" id="UP000249375">
    <property type="component" value="Chromosome"/>
</dbReference>
<dbReference type="EMBL" id="CP033459">
    <property type="protein sequence ID" value="QFQ13551.1"/>
    <property type="molecule type" value="Genomic_DNA"/>
</dbReference>
<reference evidence="2 3" key="1">
    <citation type="submission" date="2018-11" db="EMBL/GenBank/DDBJ databases">
        <authorList>
            <person name="Na S.W."/>
            <person name="Baik M."/>
        </authorList>
    </citation>
    <scope>NUCLEOTIDE SEQUENCE [LARGE SCALE GENOMIC DNA]</scope>
    <source>
        <strain evidence="2 3">E39</strain>
    </source>
</reference>
<dbReference type="KEGG" id="alq:C7Y71_011340"/>
<dbReference type="EC" id="5.2.1.8" evidence="2"/>
<dbReference type="GO" id="GO:0015031">
    <property type="term" value="P:protein transport"/>
    <property type="evidence" value="ECO:0007669"/>
    <property type="project" value="InterPro"/>
</dbReference>
<dbReference type="OrthoDB" id="9767721at2"/>
<dbReference type="PANTHER" id="PTHR30560">
    <property type="entry name" value="TRIGGER FACTOR CHAPERONE AND PEPTIDYL-PROLYL CIS/TRANS ISOMERASE"/>
    <property type="match status" value="1"/>
</dbReference>
<dbReference type="PIRSF" id="PIRSF003095">
    <property type="entry name" value="Trigger_factor"/>
    <property type="match status" value="1"/>
</dbReference>
<dbReference type="SUPFAM" id="SSF102735">
    <property type="entry name" value="Trigger factor ribosome-binding domain"/>
    <property type="match status" value="1"/>
</dbReference>
<organism evidence="2 3">
    <name type="scientific">Pseudoprevotella muciniphila</name>
    <dbReference type="NCBI Taxonomy" id="2133944"/>
    <lineage>
        <taxon>Bacteria</taxon>
        <taxon>Pseudomonadati</taxon>
        <taxon>Bacteroidota</taxon>
        <taxon>Bacteroidia</taxon>
        <taxon>Bacteroidales</taxon>
        <taxon>Prevotellaceae</taxon>
        <taxon>Pseudoprevotella</taxon>
    </lineage>
</organism>
<dbReference type="InterPro" id="IPR037041">
    <property type="entry name" value="Trigger_fac_C_sf"/>
</dbReference>
<dbReference type="AlphaFoldDB" id="A0A5P8E958"/>
<dbReference type="GO" id="GO:0044183">
    <property type="term" value="F:protein folding chaperone"/>
    <property type="evidence" value="ECO:0007669"/>
    <property type="project" value="TreeGrafter"/>
</dbReference>
<dbReference type="InterPro" id="IPR036611">
    <property type="entry name" value="Trigger_fac_ribosome-bd_sf"/>
</dbReference>
<feature type="domain" description="Trigger factor ribosome-binding bacterial" evidence="1">
    <location>
        <begin position="1"/>
        <end position="146"/>
    </location>
</feature>
<dbReference type="GO" id="GO:0003755">
    <property type="term" value="F:peptidyl-prolyl cis-trans isomerase activity"/>
    <property type="evidence" value="ECO:0007669"/>
    <property type="project" value="UniProtKB-EC"/>
</dbReference>
<dbReference type="InterPro" id="IPR005215">
    <property type="entry name" value="Trig_fac"/>
</dbReference>
<name>A0A5P8E958_9BACT</name>
<dbReference type="SUPFAM" id="SSF109998">
    <property type="entry name" value="Triger factor/SurA peptide-binding domain-like"/>
    <property type="match status" value="1"/>
</dbReference>
<dbReference type="GO" id="GO:0051083">
    <property type="term" value="P:'de novo' cotranslational protein folding"/>
    <property type="evidence" value="ECO:0007669"/>
    <property type="project" value="TreeGrafter"/>
</dbReference>
<evidence type="ECO:0000259" key="1">
    <source>
        <dbReference type="Pfam" id="PF05697"/>
    </source>
</evidence>
<proteinExistence type="predicted"/>
<dbReference type="Gene3D" id="1.10.3120.10">
    <property type="entry name" value="Trigger factor, C-terminal domain"/>
    <property type="match status" value="1"/>
</dbReference>
<sequence length="450" mass="51281">MNVSFEKPTNASGLLTISLEKADYQPAVEKELKNYRKNAQVPGFRPGNAPMSIIQKRVGPAIKAEQVQRLVNDELYKYLNENKVPMLGHPLSSDKQTPQDIDAQDDFEFVFDIALAPEFELKLSADDKIPYYDIKIGDEKVEEQVQAFARRASRPEKAETYTDGDILRGALVEMEGDKPKEGGIDIESASLMPKYMSNEEQKKLFDGAKVGDVIVINPSVAYDNNSAELSSLLKIEKEDVDNHKGDFSYQISEISHMVPAEINQELFDSIYGEGAVKDEKEFRERIKKEMGEQMAADCDYRFLLDVRKYASDKVGQLEFDNDLLRRIIKDSSKEEKEITDEELAKSVDALKWQLMRDRLLVDCGVKLENEELKQTAMQAARFQFAQYGMSGIPDEYIENYAETMLKDDNQRTALIDRALETKLSTALKNVVTLKRKKVTIEEFNDLFKND</sequence>
<keyword evidence="2" id="KW-0413">Isomerase</keyword>
<dbReference type="Gene3D" id="3.30.70.1050">
    <property type="entry name" value="Trigger factor ribosome-binding domain"/>
    <property type="match status" value="1"/>
</dbReference>
<gene>
    <name evidence="2" type="primary">tig</name>
    <name evidence="2" type="ORF">C7Y71_011340</name>
</gene>
<dbReference type="NCBIfam" id="TIGR00115">
    <property type="entry name" value="tig"/>
    <property type="match status" value="1"/>
</dbReference>
<dbReference type="RefSeq" id="WP_111899056.1">
    <property type="nucleotide sequence ID" value="NZ_CP033459.1"/>
</dbReference>
<protein>
    <submittedName>
        <fullName evidence="2">Trigger factor</fullName>
        <ecNumber evidence="2">5.2.1.8</ecNumber>
    </submittedName>
</protein>
<accession>A0A5P8E958</accession>
<dbReference type="GO" id="GO:0043022">
    <property type="term" value="F:ribosome binding"/>
    <property type="evidence" value="ECO:0007669"/>
    <property type="project" value="TreeGrafter"/>
</dbReference>
<keyword evidence="3" id="KW-1185">Reference proteome</keyword>
<dbReference type="Pfam" id="PF05697">
    <property type="entry name" value="Trigger_N"/>
    <property type="match status" value="1"/>
</dbReference>
<dbReference type="PANTHER" id="PTHR30560:SF3">
    <property type="entry name" value="TRIGGER FACTOR-LIKE PROTEIN TIG, CHLOROPLASTIC"/>
    <property type="match status" value="1"/>
</dbReference>